<dbReference type="PANTHER" id="PTHR43649">
    <property type="entry name" value="ARABINOSE-BINDING PROTEIN-RELATED"/>
    <property type="match status" value="1"/>
</dbReference>
<keyword evidence="1" id="KW-1003">Cell membrane</keyword>
<dbReference type="PANTHER" id="PTHR43649:SF33">
    <property type="entry name" value="POLYGALACTURONAN_RHAMNOGALACTURONAN-BINDING PROTEIN YTCQ"/>
    <property type="match status" value="1"/>
</dbReference>
<evidence type="ECO:0000256" key="5">
    <source>
        <dbReference type="ARBA" id="ARBA00023288"/>
    </source>
</evidence>
<gene>
    <name evidence="6" type="ORF">PAT3040_05818</name>
</gene>
<reference evidence="6 7" key="1">
    <citation type="submission" date="2017-08" db="EMBL/GenBank/DDBJ databases">
        <title>Substantial Increase in Enzyme Production by Combined Drug-Resistance Mutations in Paenibacillus agaridevorans.</title>
        <authorList>
            <person name="Tanaka Y."/>
            <person name="Funane K."/>
            <person name="Hosaka T."/>
            <person name="Shiwa Y."/>
            <person name="Fujita N."/>
            <person name="Miyazaki T."/>
            <person name="Yoshikawa H."/>
            <person name="Murakami K."/>
            <person name="Kasahara K."/>
            <person name="Inaoka T."/>
            <person name="Hiraga Y."/>
            <person name="Ochi K."/>
        </authorList>
    </citation>
    <scope>NUCLEOTIDE SEQUENCE [LARGE SCALE GENOMIC DNA]</scope>
    <source>
        <strain evidence="6 7">T-3040</strain>
    </source>
</reference>
<dbReference type="Proteomes" id="UP000245202">
    <property type="component" value="Unassembled WGS sequence"/>
</dbReference>
<comment type="caution">
    <text evidence="6">The sequence shown here is derived from an EMBL/GenBank/DDBJ whole genome shotgun (WGS) entry which is preliminary data.</text>
</comment>
<evidence type="ECO:0000256" key="1">
    <source>
        <dbReference type="ARBA" id="ARBA00022475"/>
    </source>
</evidence>
<keyword evidence="3" id="KW-0472">Membrane</keyword>
<dbReference type="AlphaFoldDB" id="A0A2R5EZG4"/>
<evidence type="ECO:0000256" key="3">
    <source>
        <dbReference type="ARBA" id="ARBA00023136"/>
    </source>
</evidence>
<dbReference type="SUPFAM" id="SSF53850">
    <property type="entry name" value="Periplasmic binding protein-like II"/>
    <property type="match status" value="1"/>
</dbReference>
<dbReference type="EMBL" id="BDQX01000381">
    <property type="protein sequence ID" value="GBG11039.1"/>
    <property type="molecule type" value="Genomic_DNA"/>
</dbReference>
<dbReference type="InterPro" id="IPR006059">
    <property type="entry name" value="SBP"/>
</dbReference>
<protein>
    <recommendedName>
        <fullName evidence="8">ABC transporter substrate-binding protein</fullName>
    </recommendedName>
</protein>
<keyword evidence="7" id="KW-1185">Reference proteome</keyword>
<keyword evidence="5" id="KW-0449">Lipoprotein</keyword>
<evidence type="ECO:0000313" key="6">
    <source>
        <dbReference type="EMBL" id="GBG11039.1"/>
    </source>
</evidence>
<accession>A0A2R5EZG4</accession>
<evidence type="ECO:0000313" key="7">
    <source>
        <dbReference type="Proteomes" id="UP000245202"/>
    </source>
</evidence>
<name>A0A2R5EZG4_9BACL</name>
<sequence>MANYSYTKFSDGETTDNNVYTNYIKDTYGIEVKAIWDVPFEQYEQKVNLMIASGEMPDFLAVSPSQFKQLYDAGSIADLTDIYEKYASDQTREIMDLAGAEVLESAKMKGRLMSIPWTGVAKEGVSILWIRKDWFEKFNLSAPQSMADVLKIAETFATQDPDGNGKPDTFGLGLYKELSENAMVGFLNGFHAYRDIWIKDADGKLVSGDIQPEMKTALAELQALYKNGWIDKEFGVKDIQKLEESIASGKVGMFFGNMGSAAAPLQQLTPENEWLPFAVPSVDSEPAKLQIPLNIFNYYWVVNKNAKHPEAIFPIIQTWLDMFYYNTSDELYTQYNYDSEQDIAHWMNAPIKIYKNKRAENHLAEIEVLNGGKDKTSLTPEQRNNLAGMEKYLAGDKKYWNVYYQDGPESSGKIAVEYLEKDMYQPTQFTGTPTPAMLQKKANLDKIRDQMILKVILGGSLDEFDKFVEQWKKLGGDEITAEVNEWFASTK</sequence>
<keyword evidence="4" id="KW-0564">Palmitate</keyword>
<evidence type="ECO:0000256" key="4">
    <source>
        <dbReference type="ARBA" id="ARBA00023139"/>
    </source>
</evidence>
<evidence type="ECO:0008006" key="8">
    <source>
        <dbReference type="Google" id="ProtNLM"/>
    </source>
</evidence>
<organism evidence="6 7">
    <name type="scientific">Paenibacillus agaridevorans</name>
    <dbReference type="NCBI Taxonomy" id="171404"/>
    <lineage>
        <taxon>Bacteria</taxon>
        <taxon>Bacillati</taxon>
        <taxon>Bacillota</taxon>
        <taxon>Bacilli</taxon>
        <taxon>Bacillales</taxon>
        <taxon>Paenibacillaceae</taxon>
        <taxon>Paenibacillus</taxon>
    </lineage>
</organism>
<proteinExistence type="predicted"/>
<keyword evidence="2" id="KW-0732">Signal</keyword>
<dbReference type="InterPro" id="IPR050490">
    <property type="entry name" value="Bact_solute-bd_prot1"/>
</dbReference>
<evidence type="ECO:0000256" key="2">
    <source>
        <dbReference type="ARBA" id="ARBA00022729"/>
    </source>
</evidence>
<dbReference type="Pfam" id="PF13416">
    <property type="entry name" value="SBP_bac_8"/>
    <property type="match status" value="1"/>
</dbReference>
<dbReference type="Gene3D" id="3.40.190.10">
    <property type="entry name" value="Periplasmic binding protein-like II"/>
    <property type="match status" value="2"/>
</dbReference>